<protein>
    <submittedName>
        <fullName evidence="3">FAD-dependent oxidoreductase</fullName>
    </submittedName>
</protein>
<reference evidence="3" key="1">
    <citation type="submission" date="2020-12" db="EMBL/GenBank/DDBJ databases">
        <title>Methylobrevis albus sp. nov., isolated from fresh water lack sediment.</title>
        <authorList>
            <person name="Zou Q."/>
        </authorList>
    </citation>
    <scope>NUCLEOTIDE SEQUENCE</scope>
    <source>
        <strain evidence="3">L22</strain>
    </source>
</reference>
<gene>
    <name evidence="3" type="ORF">I5731_05795</name>
</gene>
<dbReference type="Gene3D" id="3.50.50.60">
    <property type="entry name" value="FAD/NAD(P)-binding domain"/>
    <property type="match status" value="2"/>
</dbReference>
<name>A0A931I0X0_9HYPH</name>
<evidence type="ECO:0000313" key="4">
    <source>
        <dbReference type="Proteomes" id="UP000631694"/>
    </source>
</evidence>
<sequence>MSQRITVDPKSLAGKFAAPEEHADVVVIGAGPAGLAAALEAAAAGLSVKLVDENPVSGGLIGLDVPQFFGGRADGSVQAKERMVERVLALNPGLEAAFEAGVDVALGTYCWGAFVPGPALESLPGPVVGLADEERAWLCGFDRLILATGARDLVLGFDGVDQPGVMGAQGLHALLRRYDAFDGRQLVILGSGDLAIDAAEAALARGLAVAALVEVADAPRGDPARLAALAAAGVDILTSHVILSAVRGSFGVSGAVVAPLADPAMPRTIPCDTICLALGRVPVVDLVDVAGARLVLDGARGGFAPATADGSATSLAEVFVAGDCAGAGAVLAGEADAAVSGRAAARAAIVSLGRNPAASDVAPAPTLPQGADELAYRRRWMEALVATGGMAPPVCLCEEVSRGELVGVAPPRYLGAGDPGRDLAAFAAKGPPSHDQMKRLTRVTMGACQGRRCREQVALTMAVAAGCELGAIPLAGYRAPVRPLPLGVLATLAETDAMAAEWDVWFGIPSQWVPYDAIGTPREQELIEFTMHM</sequence>
<dbReference type="RefSeq" id="WP_197310423.1">
    <property type="nucleotide sequence ID" value="NZ_JADZLT010000042.1"/>
</dbReference>
<dbReference type="Gene3D" id="1.10.10.1100">
    <property type="entry name" value="BFD-like [2Fe-2S]-binding domain"/>
    <property type="match status" value="1"/>
</dbReference>
<organism evidence="3 4">
    <name type="scientific">Methylobrevis albus</name>
    <dbReference type="NCBI Taxonomy" id="2793297"/>
    <lineage>
        <taxon>Bacteria</taxon>
        <taxon>Pseudomonadati</taxon>
        <taxon>Pseudomonadota</taxon>
        <taxon>Alphaproteobacteria</taxon>
        <taxon>Hyphomicrobiales</taxon>
        <taxon>Pleomorphomonadaceae</taxon>
        <taxon>Methylobrevis</taxon>
    </lineage>
</organism>
<evidence type="ECO:0000313" key="3">
    <source>
        <dbReference type="EMBL" id="MBH0237329.1"/>
    </source>
</evidence>
<feature type="domain" description="FAD/NAD(P)-binding" evidence="2">
    <location>
        <begin position="24"/>
        <end position="329"/>
    </location>
</feature>
<dbReference type="Proteomes" id="UP000631694">
    <property type="component" value="Unassembled WGS sequence"/>
</dbReference>
<dbReference type="Pfam" id="PF07992">
    <property type="entry name" value="Pyr_redox_2"/>
    <property type="match status" value="1"/>
</dbReference>
<accession>A0A931I0X0</accession>
<comment type="caution">
    <text evidence="3">The sequence shown here is derived from an EMBL/GenBank/DDBJ whole genome shotgun (WGS) entry which is preliminary data.</text>
</comment>
<dbReference type="GO" id="GO:0016491">
    <property type="term" value="F:oxidoreductase activity"/>
    <property type="evidence" value="ECO:0007669"/>
    <property type="project" value="UniProtKB-KW"/>
</dbReference>
<dbReference type="PRINTS" id="PR00368">
    <property type="entry name" value="FADPNR"/>
</dbReference>
<evidence type="ECO:0000256" key="1">
    <source>
        <dbReference type="ARBA" id="ARBA00023002"/>
    </source>
</evidence>
<dbReference type="InterPro" id="IPR036188">
    <property type="entry name" value="FAD/NAD-bd_sf"/>
</dbReference>
<keyword evidence="4" id="KW-1185">Reference proteome</keyword>
<dbReference type="PRINTS" id="PR00411">
    <property type="entry name" value="PNDRDTASEI"/>
</dbReference>
<dbReference type="PANTHER" id="PTHR42949:SF3">
    <property type="entry name" value="ANAEROBIC GLYCEROL-3-PHOSPHATE DEHYDROGENASE SUBUNIT B"/>
    <property type="match status" value="1"/>
</dbReference>
<proteinExistence type="predicted"/>
<dbReference type="InterPro" id="IPR023753">
    <property type="entry name" value="FAD/NAD-binding_dom"/>
</dbReference>
<dbReference type="AlphaFoldDB" id="A0A931I0X0"/>
<dbReference type="SUPFAM" id="SSF51905">
    <property type="entry name" value="FAD/NAD(P)-binding domain"/>
    <property type="match status" value="1"/>
</dbReference>
<dbReference type="EMBL" id="JADZLT010000042">
    <property type="protein sequence ID" value="MBH0237329.1"/>
    <property type="molecule type" value="Genomic_DNA"/>
</dbReference>
<keyword evidence="1" id="KW-0560">Oxidoreductase</keyword>
<evidence type="ECO:0000259" key="2">
    <source>
        <dbReference type="Pfam" id="PF07992"/>
    </source>
</evidence>
<dbReference type="PANTHER" id="PTHR42949">
    <property type="entry name" value="ANAEROBIC GLYCEROL-3-PHOSPHATE DEHYDROGENASE SUBUNIT B"/>
    <property type="match status" value="1"/>
</dbReference>
<dbReference type="InterPro" id="IPR041854">
    <property type="entry name" value="BFD-like_2Fe2S-bd_dom_sf"/>
</dbReference>
<dbReference type="InterPro" id="IPR051691">
    <property type="entry name" value="Metab_Enz_Cyan_OpOx_G3PDH"/>
</dbReference>